<evidence type="ECO:0000313" key="2">
    <source>
        <dbReference type="EMBL" id="SPQ19773.1"/>
    </source>
</evidence>
<protein>
    <submittedName>
        <fullName evidence="2">Cce049b2-af66-46df-b265-8d38ae00e0d2</fullName>
    </submittedName>
</protein>
<proteinExistence type="predicted"/>
<name>A0A3S4EYX7_9PEZI</name>
<dbReference type="EMBL" id="OUUZ01000001">
    <property type="protein sequence ID" value="SPQ19773.1"/>
    <property type="molecule type" value="Genomic_DNA"/>
</dbReference>
<organism evidence="2 3">
    <name type="scientific">Thermothielavioides terrestris</name>
    <dbReference type="NCBI Taxonomy" id="2587410"/>
    <lineage>
        <taxon>Eukaryota</taxon>
        <taxon>Fungi</taxon>
        <taxon>Dikarya</taxon>
        <taxon>Ascomycota</taxon>
        <taxon>Pezizomycotina</taxon>
        <taxon>Sordariomycetes</taxon>
        <taxon>Sordariomycetidae</taxon>
        <taxon>Sordariales</taxon>
        <taxon>Chaetomiaceae</taxon>
        <taxon>Thermothielavioides</taxon>
    </lineage>
</organism>
<evidence type="ECO:0000313" key="3">
    <source>
        <dbReference type="Proteomes" id="UP000289323"/>
    </source>
</evidence>
<feature type="region of interest" description="Disordered" evidence="1">
    <location>
        <begin position="1"/>
        <end position="73"/>
    </location>
</feature>
<accession>A0A3S4EYX7</accession>
<feature type="region of interest" description="Disordered" evidence="1">
    <location>
        <begin position="171"/>
        <end position="191"/>
    </location>
</feature>
<dbReference type="AlphaFoldDB" id="A0A3S4EYX7"/>
<evidence type="ECO:0000256" key="1">
    <source>
        <dbReference type="SAM" id="MobiDB-lite"/>
    </source>
</evidence>
<sequence length="191" mass="21608">MDGSYGNVFPAGRAMPPGPTASSNTNQYKINVNRQKTKKWANFKPQNYDGDDWGADDDDDVGYEPEPAPPPKPFVCNSQRRGNLRLLLLNQPHLLLEMVFSANQPFCPQARLWLRAQHLEQTHVLQRQKRHKASLALAWTLMRRGICRANPSRICHALGYRRTRTAQAQGSQCLASLSSRHPPKAHHGSRH</sequence>
<feature type="compositionally biased region" description="Acidic residues" evidence="1">
    <location>
        <begin position="49"/>
        <end position="63"/>
    </location>
</feature>
<dbReference type="Proteomes" id="UP000289323">
    <property type="component" value="Unassembled WGS sequence"/>
</dbReference>
<reference evidence="2 3" key="1">
    <citation type="submission" date="2018-04" db="EMBL/GenBank/DDBJ databases">
        <authorList>
            <person name="Huttner S."/>
            <person name="Dainat J."/>
        </authorList>
    </citation>
    <scope>NUCLEOTIDE SEQUENCE [LARGE SCALE GENOMIC DNA]</scope>
</reference>
<gene>
    <name evidence="2" type="ORF">TT172_LOCUS2192</name>
</gene>
<feature type="compositionally biased region" description="Basic residues" evidence="1">
    <location>
        <begin position="181"/>
        <end position="191"/>
    </location>
</feature>
<feature type="compositionally biased region" description="Polar residues" evidence="1">
    <location>
        <begin position="20"/>
        <end position="34"/>
    </location>
</feature>